<proteinExistence type="predicted"/>
<protein>
    <submittedName>
        <fullName evidence="1">Uncharacterized protein</fullName>
    </submittedName>
</protein>
<reference evidence="1 2" key="1">
    <citation type="journal article" date="2015" name="Genome Announc.">
        <title>Expanding the biotechnology potential of lactobacilli through comparative genomics of 213 strains and associated genera.</title>
        <authorList>
            <person name="Sun Z."/>
            <person name="Harris H.M."/>
            <person name="McCann A."/>
            <person name="Guo C."/>
            <person name="Argimon S."/>
            <person name="Zhang W."/>
            <person name="Yang X."/>
            <person name="Jeffery I.B."/>
            <person name="Cooney J.C."/>
            <person name="Kagawa T.F."/>
            <person name="Liu W."/>
            <person name="Song Y."/>
            <person name="Salvetti E."/>
            <person name="Wrobel A."/>
            <person name="Rasinkangas P."/>
            <person name="Parkhill J."/>
            <person name="Rea M.C."/>
            <person name="O'Sullivan O."/>
            <person name="Ritari J."/>
            <person name="Douillard F.P."/>
            <person name="Paul Ross R."/>
            <person name="Yang R."/>
            <person name="Briner A.E."/>
            <person name="Felis G.E."/>
            <person name="de Vos W.M."/>
            <person name="Barrangou R."/>
            <person name="Klaenhammer T.R."/>
            <person name="Caufield P.W."/>
            <person name="Cui Y."/>
            <person name="Zhang H."/>
            <person name="O'Toole P.W."/>
        </authorList>
    </citation>
    <scope>NUCLEOTIDE SEQUENCE [LARGE SCALE GENOMIC DNA]</scope>
    <source>
        <strain evidence="1 2">DSM 19909</strain>
    </source>
</reference>
<organism evidence="1 2">
    <name type="scientific">Secundilactobacillus odoratitofui DSM 19909 = JCM 15043</name>
    <dbReference type="NCBI Taxonomy" id="1423776"/>
    <lineage>
        <taxon>Bacteria</taxon>
        <taxon>Bacillati</taxon>
        <taxon>Bacillota</taxon>
        <taxon>Bacilli</taxon>
        <taxon>Lactobacillales</taxon>
        <taxon>Lactobacillaceae</taxon>
        <taxon>Secundilactobacillus</taxon>
    </lineage>
</organism>
<comment type="caution">
    <text evidence="1">The sequence shown here is derived from an EMBL/GenBank/DDBJ whole genome shotgun (WGS) entry which is preliminary data.</text>
</comment>
<dbReference type="EMBL" id="AZEE01000029">
    <property type="protein sequence ID" value="KRK97421.1"/>
    <property type="molecule type" value="Genomic_DNA"/>
</dbReference>
<dbReference type="AlphaFoldDB" id="A0A0R1LNL5"/>
<keyword evidence="2" id="KW-1185">Reference proteome</keyword>
<name>A0A0R1LNL5_9LACO</name>
<gene>
    <name evidence="1" type="ORF">FD04_GL001445</name>
</gene>
<evidence type="ECO:0000313" key="1">
    <source>
        <dbReference type="EMBL" id="KRK97421.1"/>
    </source>
</evidence>
<dbReference type="Proteomes" id="UP000051160">
    <property type="component" value="Unassembled WGS sequence"/>
</dbReference>
<dbReference type="PATRIC" id="fig|1423776.4.peg.1463"/>
<evidence type="ECO:0000313" key="2">
    <source>
        <dbReference type="Proteomes" id="UP000051160"/>
    </source>
</evidence>
<sequence length="159" mass="17957">MIIVGYLSGKVKQISQFLSVVNNSIGGDIIIEAIVSKYRTLYEATRTKILAKRLTNSEVTTFKTQLDQLSTQNSEIDQLTHNLVQAYQDLINANLTYSSHQLFFVLNLNYDHTTIALPISQKQLTDWQKYHNPNATLFTQNAFLFNGLSIDETAAEALL</sequence>
<dbReference type="OrthoDB" id="2293831at2"/>
<dbReference type="STRING" id="1423776.FD04_GL001445"/>
<accession>A0A0R1LNL5</accession>
<dbReference type="RefSeq" id="WP_054700312.1">
    <property type="nucleotide sequence ID" value="NZ_AZEE01000029.1"/>
</dbReference>